<proteinExistence type="predicted"/>
<name>A0A914E8C5_9BILA</name>
<dbReference type="CDD" id="cd11304">
    <property type="entry name" value="Cadherin_repeat"/>
    <property type="match status" value="12"/>
</dbReference>
<protein>
    <submittedName>
        <fullName evidence="15">Cadherin domain-containing protein</fullName>
    </submittedName>
</protein>
<evidence type="ECO:0000256" key="12">
    <source>
        <dbReference type="PROSITE-ProRule" id="PRU00043"/>
    </source>
</evidence>
<keyword evidence="6 12" id="KW-0106">Calcium</keyword>
<evidence type="ECO:0000256" key="8">
    <source>
        <dbReference type="ARBA" id="ARBA00022989"/>
    </source>
</evidence>
<feature type="domain" description="Cadherin" evidence="13">
    <location>
        <begin position="762"/>
        <end position="870"/>
    </location>
</feature>
<feature type="domain" description="Cadherin" evidence="13">
    <location>
        <begin position="1193"/>
        <end position="1295"/>
    </location>
</feature>
<dbReference type="InterPro" id="IPR050174">
    <property type="entry name" value="Protocadherin/Cadherin-CA"/>
</dbReference>
<feature type="domain" description="Cadherin" evidence="13">
    <location>
        <begin position="973"/>
        <end position="1084"/>
    </location>
</feature>
<organism evidence="14 15">
    <name type="scientific">Acrobeloides nanus</name>
    <dbReference type="NCBI Taxonomy" id="290746"/>
    <lineage>
        <taxon>Eukaryota</taxon>
        <taxon>Metazoa</taxon>
        <taxon>Ecdysozoa</taxon>
        <taxon>Nematoda</taxon>
        <taxon>Chromadorea</taxon>
        <taxon>Rhabditida</taxon>
        <taxon>Tylenchina</taxon>
        <taxon>Cephalobomorpha</taxon>
        <taxon>Cephaloboidea</taxon>
        <taxon>Cephalobidae</taxon>
        <taxon>Acrobeloides</taxon>
    </lineage>
</organism>
<keyword evidence="4" id="KW-0732">Signal</keyword>
<evidence type="ECO:0000256" key="1">
    <source>
        <dbReference type="ARBA" id="ARBA00004167"/>
    </source>
</evidence>
<dbReference type="PANTHER" id="PTHR24028">
    <property type="entry name" value="CADHERIN-87A"/>
    <property type="match status" value="1"/>
</dbReference>
<keyword evidence="8" id="KW-1133">Transmembrane helix</keyword>
<dbReference type="GO" id="GO:0005509">
    <property type="term" value="F:calcium ion binding"/>
    <property type="evidence" value="ECO:0007669"/>
    <property type="project" value="UniProtKB-UniRule"/>
</dbReference>
<keyword evidence="11" id="KW-0325">Glycoprotein</keyword>
<feature type="domain" description="Cadherin" evidence="13">
    <location>
        <begin position="656"/>
        <end position="761"/>
    </location>
</feature>
<evidence type="ECO:0000256" key="4">
    <source>
        <dbReference type="ARBA" id="ARBA00022729"/>
    </source>
</evidence>
<dbReference type="SUPFAM" id="SSF49313">
    <property type="entry name" value="Cadherin-like"/>
    <property type="match status" value="12"/>
</dbReference>
<dbReference type="PROSITE" id="PS00232">
    <property type="entry name" value="CADHERIN_1"/>
    <property type="match status" value="3"/>
</dbReference>
<feature type="domain" description="Cadherin" evidence="13">
    <location>
        <begin position="415"/>
        <end position="539"/>
    </location>
</feature>
<feature type="domain" description="Cadherin" evidence="13">
    <location>
        <begin position="1081"/>
        <end position="1190"/>
    </location>
</feature>
<evidence type="ECO:0000256" key="3">
    <source>
        <dbReference type="ARBA" id="ARBA00022692"/>
    </source>
</evidence>
<evidence type="ECO:0000313" key="15">
    <source>
        <dbReference type="WBParaSite" id="ACRNAN_scaffold6032.g7001.t1"/>
    </source>
</evidence>
<evidence type="ECO:0000256" key="10">
    <source>
        <dbReference type="ARBA" id="ARBA00023157"/>
    </source>
</evidence>
<sequence>MGVYLPASFQNVRFKIVEGDKQQYFKAVTRVFGNFAFLRILHKHDDILNRELRSQYELLVKATLKRKNAPTLETSALINLMVLDENDNNPMFMKTQYNVSIDDQTPINSKIVKLEAFDADEGINSELYFSLINPSPYFYIDSRTGWIRTFAPLQDGNYTLDCFIEDRASRLFYQQRDTDSGSAYFRNKAQVFIHVQKHSNYLPKINIEYKPLKLYENGAQHAATISIDEIWDREIGLETLPNGISNNSTMAWSEKFSPKSFGLFLSGVWDSTISIMMTVKDLLKEETLFVEKLEFDVKNSNRSLWFDDVEEGLTLFLNESVPAGYIVHRFRANTTYKQELGKIRYTIKESSNGFPFKIDSESGIFQVKALIDYETRKEYEFTIIAKLNGTKLVAEKKVYITIKDSNDHCPTFSSYPKNFQILVPRDFDHSTKALTKIEVNDLDTGTNSKIAFKLVGENGPDSYFDINVTTGEIRVIKPLPANGGPWTFHVIAMDNGWPLSLYSQMSLTVFLNTTQSVLGNKNAKILNTCDLPNKNAPIFKSNNEVFHVKEDLSIGTLIGTVKAIDEDHGYNGIVQYTTLDSFFSVDLFTGDLFVADDLSKLFEQKELNMDYIDHKLEVVASDMGQYFTTDRSKIKSSRTVVNIRVHDVNNFSPVFEQYSYKVKLRENNPPGMELIRVKAVDKDPGNNGRVEYRLTVDTNLISIDPDTGVVRAERSFDREADPCQFEYHFLIAAFDRGKPPRIAFANFTIEVEDVNDNTPKFVQHTFKTKLYEDIPNGELVTCLAAHDIDSGLNAKLQYFINPSTESIPFRIDSETGCIFVNSTEPFNYEKRSSYNFSVKISDSGTPVLTSHGQVEVELMSVNKNVLPPQFDDIAFEASISENLPSGSEVFTVRAIDPEGTSIAYRLVDGTGLGLFEIDTNTGVIRTTTVLDHEKASSYWLTIRAEDTSPKPLFSYVHLFVRILDENDRTPIFSQPLYRASIRENSPENKVVIKVAATDADETTGNGNGNGNSLKYSIIRGNPQSYFVIDENTGYIVTGKRKLDREAQQEHEIVVQACDHGSPPLCTSVLVIIVVEDENDNAPTFKKTAVTVNVPAKTKGFLTRIFARDADSEGPNSELTYHFASPHDSRLTVDEYGKISTSEQLKDGEKIQVVLIAQDKGMPKLEGNVTLTLNSIGKKKPAAKTNKKPHFIDTDIWRELHISDRDSIGVIIGVVKATDEDGDQLWWKIDEDSINPNETFTFVGDSGELVLARSVDYIPFNINEVKLNITVTDGKDEAHDQVVVKISRSANSRPYFAETSVQLEISQNLPVGSVIYAANATFDESQSGVSHPHKIIYSLHQVDDLAAANVLQINPSRGILTLEKSLSKKIAHSFIVVLSAKVGSAENFVLLNITIQRSNDYAPKFIFEEYEFYVDFEMKEGQELGQVEAYDADGDEQLTYTIINGKLI</sequence>
<feature type="domain" description="Cadherin" evidence="13">
    <location>
        <begin position="1296"/>
        <end position="1404"/>
    </location>
</feature>
<accession>A0A914E8C5</accession>
<dbReference type="WBParaSite" id="ACRNAN_scaffold6032.g7001.t1">
    <property type="protein sequence ID" value="ACRNAN_scaffold6032.g7001.t1"/>
    <property type="gene ID" value="ACRNAN_scaffold6032.g7001"/>
</dbReference>
<dbReference type="InterPro" id="IPR020894">
    <property type="entry name" value="Cadherin_CS"/>
</dbReference>
<dbReference type="Pfam" id="PF00028">
    <property type="entry name" value="Cadherin"/>
    <property type="match status" value="7"/>
</dbReference>
<comment type="subcellular location">
    <subcellularLocation>
        <location evidence="1">Membrane</location>
        <topology evidence="1">Single-pass membrane protein</topology>
    </subcellularLocation>
</comment>
<dbReference type="Gene3D" id="2.60.40.60">
    <property type="entry name" value="Cadherins"/>
    <property type="match status" value="13"/>
</dbReference>
<dbReference type="Proteomes" id="UP000887540">
    <property type="component" value="Unplaced"/>
</dbReference>
<keyword evidence="2" id="KW-0245">EGF-like domain</keyword>
<evidence type="ECO:0000313" key="14">
    <source>
        <dbReference type="Proteomes" id="UP000887540"/>
    </source>
</evidence>
<dbReference type="FunFam" id="2.60.40.60:FF:000033">
    <property type="entry name" value="FAT atypical cadherin 1"/>
    <property type="match status" value="1"/>
</dbReference>
<dbReference type="FunFam" id="2.60.40.60:FF:000020">
    <property type="entry name" value="Dachsous cadherin-related 1b"/>
    <property type="match status" value="2"/>
</dbReference>
<dbReference type="PANTHER" id="PTHR24028:SF328">
    <property type="entry name" value="CADHERIN-3"/>
    <property type="match status" value="1"/>
</dbReference>
<dbReference type="GO" id="GO:0007156">
    <property type="term" value="P:homophilic cell adhesion via plasma membrane adhesion molecules"/>
    <property type="evidence" value="ECO:0007669"/>
    <property type="project" value="InterPro"/>
</dbReference>
<dbReference type="GO" id="GO:0007411">
    <property type="term" value="P:axon guidance"/>
    <property type="evidence" value="ECO:0007669"/>
    <property type="project" value="UniProtKB-ARBA"/>
</dbReference>
<evidence type="ECO:0000256" key="2">
    <source>
        <dbReference type="ARBA" id="ARBA00022536"/>
    </source>
</evidence>
<keyword evidence="5" id="KW-0677">Repeat</keyword>
<dbReference type="SMART" id="SM00112">
    <property type="entry name" value="CA"/>
    <property type="match status" value="12"/>
</dbReference>
<evidence type="ECO:0000256" key="11">
    <source>
        <dbReference type="ARBA" id="ARBA00023180"/>
    </source>
</evidence>
<keyword evidence="14" id="KW-1185">Reference proteome</keyword>
<dbReference type="GO" id="GO:0005886">
    <property type="term" value="C:plasma membrane"/>
    <property type="evidence" value="ECO:0007669"/>
    <property type="project" value="InterPro"/>
</dbReference>
<evidence type="ECO:0000259" key="13">
    <source>
        <dbReference type="PROSITE" id="PS50268"/>
    </source>
</evidence>
<dbReference type="PRINTS" id="PR00205">
    <property type="entry name" value="CADHERIN"/>
</dbReference>
<evidence type="ECO:0000256" key="9">
    <source>
        <dbReference type="ARBA" id="ARBA00023136"/>
    </source>
</evidence>
<evidence type="ECO:0000256" key="6">
    <source>
        <dbReference type="ARBA" id="ARBA00022837"/>
    </source>
</evidence>
<dbReference type="InterPro" id="IPR002126">
    <property type="entry name" value="Cadherin-like_dom"/>
</dbReference>
<keyword evidence="3" id="KW-0812">Transmembrane</keyword>
<evidence type="ECO:0000256" key="5">
    <source>
        <dbReference type="ARBA" id="ARBA00022737"/>
    </source>
</evidence>
<keyword evidence="9" id="KW-0472">Membrane</keyword>
<feature type="domain" description="Cadherin" evidence="13">
    <location>
        <begin position="48"/>
        <end position="92"/>
    </location>
</feature>
<evidence type="ECO:0000256" key="7">
    <source>
        <dbReference type="ARBA" id="ARBA00022889"/>
    </source>
</evidence>
<feature type="domain" description="Cadherin" evidence="13">
    <location>
        <begin position="540"/>
        <end position="655"/>
    </location>
</feature>
<dbReference type="FunFam" id="2.60.40.60:FF:000037">
    <property type="entry name" value="FAT atypical cadherin 1"/>
    <property type="match status" value="1"/>
</dbReference>
<keyword evidence="10" id="KW-1015">Disulfide bond</keyword>
<feature type="domain" description="Cadherin" evidence="13">
    <location>
        <begin position="93"/>
        <end position="205"/>
    </location>
</feature>
<feature type="domain" description="Cadherin" evidence="13">
    <location>
        <begin position="309"/>
        <end position="412"/>
    </location>
</feature>
<dbReference type="PROSITE" id="PS50268">
    <property type="entry name" value="CADHERIN_2"/>
    <property type="match status" value="12"/>
</dbReference>
<reference evidence="15" key="1">
    <citation type="submission" date="2022-11" db="UniProtKB">
        <authorList>
            <consortium name="WormBaseParasite"/>
        </authorList>
    </citation>
    <scope>IDENTIFICATION</scope>
</reference>
<feature type="domain" description="Cadherin" evidence="13">
    <location>
        <begin position="871"/>
        <end position="972"/>
    </location>
</feature>
<keyword evidence="7" id="KW-0130">Cell adhesion</keyword>
<dbReference type="InterPro" id="IPR015919">
    <property type="entry name" value="Cadherin-like_sf"/>
</dbReference>